<accession>A0A6A1Q685</accession>
<organism evidence="2 3">
    <name type="scientific">Balaenoptera physalus</name>
    <name type="common">Fin whale</name>
    <name type="synonym">Balaena physalus</name>
    <dbReference type="NCBI Taxonomy" id="9770"/>
    <lineage>
        <taxon>Eukaryota</taxon>
        <taxon>Metazoa</taxon>
        <taxon>Chordata</taxon>
        <taxon>Craniata</taxon>
        <taxon>Vertebrata</taxon>
        <taxon>Euteleostomi</taxon>
        <taxon>Mammalia</taxon>
        <taxon>Eutheria</taxon>
        <taxon>Laurasiatheria</taxon>
        <taxon>Artiodactyla</taxon>
        <taxon>Whippomorpha</taxon>
        <taxon>Cetacea</taxon>
        <taxon>Mysticeti</taxon>
        <taxon>Balaenopteridae</taxon>
        <taxon>Balaenoptera</taxon>
    </lineage>
</organism>
<comment type="caution">
    <text evidence="2">The sequence shown here is derived from an EMBL/GenBank/DDBJ whole genome shotgun (WGS) entry which is preliminary data.</text>
</comment>
<sequence>MISIFALYKYASNGHSPHPTIAPPRAAQPAGPCVGLDPPSTSMLAAALAQEQKQVLGERLIPLIQTLHSKLAGKMKGMLLGTGDSQLLCVL</sequence>
<dbReference type="PROSITE" id="PS51309">
    <property type="entry name" value="PABC"/>
    <property type="match status" value="1"/>
</dbReference>
<proteinExistence type="predicted"/>
<dbReference type="Pfam" id="PF00658">
    <property type="entry name" value="MLLE"/>
    <property type="match status" value="1"/>
</dbReference>
<dbReference type="AlphaFoldDB" id="A0A6A1Q685"/>
<keyword evidence="3" id="KW-1185">Reference proteome</keyword>
<evidence type="ECO:0000313" key="2">
    <source>
        <dbReference type="EMBL" id="KAB0403668.1"/>
    </source>
</evidence>
<dbReference type="Gene3D" id="1.10.1900.10">
    <property type="entry name" value="c-terminal domain of poly(a) binding protein"/>
    <property type="match status" value="1"/>
</dbReference>
<dbReference type="InterPro" id="IPR036053">
    <property type="entry name" value="PABP-dom"/>
</dbReference>
<gene>
    <name evidence="2" type="ORF">E2I00_015229</name>
</gene>
<dbReference type="SUPFAM" id="SSF63570">
    <property type="entry name" value="PABC (PABP) domain"/>
    <property type="match status" value="1"/>
</dbReference>
<evidence type="ECO:0000259" key="1">
    <source>
        <dbReference type="PROSITE" id="PS51309"/>
    </source>
</evidence>
<dbReference type="Proteomes" id="UP000437017">
    <property type="component" value="Unassembled WGS sequence"/>
</dbReference>
<dbReference type="EMBL" id="SGJD01000742">
    <property type="protein sequence ID" value="KAB0403668.1"/>
    <property type="molecule type" value="Genomic_DNA"/>
</dbReference>
<protein>
    <recommendedName>
        <fullName evidence="1">PABC domain-containing protein</fullName>
    </recommendedName>
</protein>
<feature type="domain" description="PABC" evidence="1">
    <location>
        <begin position="36"/>
        <end position="91"/>
    </location>
</feature>
<name>A0A6A1Q685_BALPH</name>
<dbReference type="GO" id="GO:0003723">
    <property type="term" value="F:RNA binding"/>
    <property type="evidence" value="ECO:0007669"/>
    <property type="project" value="InterPro"/>
</dbReference>
<evidence type="ECO:0000313" key="3">
    <source>
        <dbReference type="Proteomes" id="UP000437017"/>
    </source>
</evidence>
<reference evidence="2 3" key="1">
    <citation type="journal article" date="2019" name="PLoS ONE">
        <title>Genomic analyses reveal an absence of contemporary introgressive admixture between fin whales and blue whales, despite known hybrids.</title>
        <authorList>
            <person name="Westbury M.V."/>
            <person name="Petersen B."/>
            <person name="Lorenzen E.D."/>
        </authorList>
    </citation>
    <scope>NUCLEOTIDE SEQUENCE [LARGE SCALE GENOMIC DNA]</scope>
    <source>
        <strain evidence="2">FinWhale-01</strain>
    </source>
</reference>
<dbReference type="OrthoDB" id="19742at2759"/>
<dbReference type="InterPro" id="IPR002004">
    <property type="entry name" value="PABP_HYD_C"/>
</dbReference>